<dbReference type="Proteomes" id="UP001210043">
    <property type="component" value="Segment"/>
</dbReference>
<protein>
    <submittedName>
        <fullName evidence="1">Uncharacterized protein</fullName>
    </submittedName>
</protein>
<evidence type="ECO:0000313" key="2">
    <source>
        <dbReference type="Proteomes" id="UP001210043"/>
    </source>
</evidence>
<evidence type="ECO:0000313" key="1">
    <source>
        <dbReference type="EMBL" id="WBQ35246.1"/>
    </source>
</evidence>
<sequence length="84" mass="9222">MTIQVGDIVAIRGDIRRRMDGSCMYDPSQLVDGKYLKHTGTGNIWTGRVEAIKGDKARVGGGWRGLEYYVPILSVDHNISNGGK</sequence>
<dbReference type="RefSeq" id="YP_010762632.1">
    <property type="nucleotide sequence ID" value="NC_073606.1"/>
</dbReference>
<dbReference type="KEGG" id="vg:80099317"/>
<name>A0AAF0ATG8_9CAUD</name>
<keyword evidence="2" id="KW-1185">Reference proteome</keyword>
<accession>A0AAF0ATG8</accession>
<organism evidence="1 2">
    <name type="scientific">Pseudomonas phage pPA-3099-2aT.2</name>
    <dbReference type="NCBI Taxonomy" id="3003808"/>
    <lineage>
        <taxon>Viruses</taxon>
        <taxon>Duplodnaviria</taxon>
        <taxon>Heunggongvirae</taxon>
        <taxon>Uroviricota</taxon>
        <taxon>Caudoviricetes</taxon>
        <taxon>Vandenendeviridae</taxon>
        <taxon>Skurskavirinae</taxon>
        <taxon>Pakpunavirus</taxon>
        <taxon>Pakpunavirus pPA30992aT2</taxon>
    </lineage>
</organism>
<dbReference type="EMBL" id="OP784575">
    <property type="protein sequence ID" value="WBQ35246.1"/>
    <property type="molecule type" value="Genomic_DNA"/>
</dbReference>
<reference evidence="1" key="1">
    <citation type="submission" date="2022-11" db="EMBL/GenBank/DDBJ databases">
        <authorList>
            <person name="Wang C."/>
            <person name="Zeng J."/>
            <person name="Wang X."/>
            <person name="Zhao J."/>
            <person name="Ji F."/>
            <person name="Wang M."/>
            <person name="Zuo J."/>
            <person name="Guo Z."/>
        </authorList>
    </citation>
    <scope>NUCLEOTIDE SEQUENCE</scope>
</reference>
<dbReference type="GeneID" id="80099317"/>
<proteinExistence type="predicted"/>